<accession>A0A8J7G5E0</accession>
<dbReference type="RefSeq" id="WP_194562085.1">
    <property type="nucleotide sequence ID" value="NZ_JADKPV010000001.1"/>
</dbReference>
<keyword evidence="2" id="KW-1185">Reference proteome</keyword>
<proteinExistence type="predicted"/>
<sequence>MSRVKDKLNEKSVDVFGDMKICLQKEDELQQVAILKEVPTQMASERNRPREEYFERTASNETNIDEVIAKVEAALWIDRLIYHDWRGATRLQNYVNLNTKPSN</sequence>
<name>A0A8J7G5E0_9BACL</name>
<evidence type="ECO:0000313" key="1">
    <source>
        <dbReference type="EMBL" id="MBF4500656.1"/>
    </source>
</evidence>
<organism evidence="1 2">
    <name type="scientific">Savagea serpentis</name>
    <dbReference type="NCBI Taxonomy" id="2785297"/>
    <lineage>
        <taxon>Bacteria</taxon>
        <taxon>Bacillati</taxon>
        <taxon>Bacillota</taxon>
        <taxon>Bacilli</taxon>
        <taxon>Bacillales</taxon>
        <taxon>Caryophanaceae</taxon>
        <taxon>Savagea</taxon>
    </lineage>
</organism>
<evidence type="ECO:0000313" key="2">
    <source>
        <dbReference type="Proteomes" id="UP000622653"/>
    </source>
</evidence>
<dbReference type="Proteomes" id="UP000622653">
    <property type="component" value="Unassembled WGS sequence"/>
</dbReference>
<dbReference type="AlphaFoldDB" id="A0A8J7G5E0"/>
<dbReference type="EMBL" id="JADKPV010000001">
    <property type="protein sequence ID" value="MBF4500656.1"/>
    <property type="molecule type" value="Genomic_DNA"/>
</dbReference>
<protein>
    <submittedName>
        <fullName evidence="1">Uncharacterized protein</fullName>
    </submittedName>
</protein>
<gene>
    <name evidence="1" type="ORF">IRY55_04695</name>
</gene>
<reference evidence="1" key="1">
    <citation type="submission" date="2020-11" db="EMBL/GenBank/DDBJ databases">
        <title>Multidrug resistant novel bacterium Savagea serpentis sp. nov., isolated from the scats of a vine snake (Ahaetulla nasuta).</title>
        <authorList>
            <person name="Venkata Ramana V."/>
            <person name="Vikas Patil S."/>
            <person name="Yogita Lugani V."/>
        </authorList>
    </citation>
    <scope>NUCLEOTIDE SEQUENCE</scope>
    <source>
        <strain evidence="1">SN6</strain>
    </source>
</reference>
<comment type="caution">
    <text evidence="1">The sequence shown here is derived from an EMBL/GenBank/DDBJ whole genome shotgun (WGS) entry which is preliminary data.</text>
</comment>